<keyword evidence="2" id="KW-1185">Reference proteome</keyword>
<dbReference type="EMBL" id="MNCJ02000321">
    <property type="protein sequence ID" value="KAF5803873.1"/>
    <property type="molecule type" value="Genomic_DNA"/>
</dbReference>
<name>A0A9K3NLM6_HELAN</name>
<evidence type="ECO:0000313" key="1">
    <source>
        <dbReference type="EMBL" id="KAF5803873.1"/>
    </source>
</evidence>
<dbReference type="AlphaFoldDB" id="A0A9K3NLM6"/>
<dbReference type="Gramene" id="mRNA:HanXRQr2_Chr06g0276471">
    <property type="protein sequence ID" value="mRNA:HanXRQr2_Chr06g0276471"/>
    <property type="gene ID" value="HanXRQr2_Chr06g0276471"/>
</dbReference>
<comment type="caution">
    <text evidence="1">The sequence shown here is derived from an EMBL/GenBank/DDBJ whole genome shotgun (WGS) entry which is preliminary data.</text>
</comment>
<sequence>MENVFIAQVTLNQNKRLPKFRHGQMKTFEIGAIRTSPSPYA</sequence>
<gene>
    <name evidence="1" type="ORF">HanXRQr2_Chr06g0276471</name>
</gene>
<organism evidence="1 2">
    <name type="scientific">Helianthus annuus</name>
    <name type="common">Common sunflower</name>
    <dbReference type="NCBI Taxonomy" id="4232"/>
    <lineage>
        <taxon>Eukaryota</taxon>
        <taxon>Viridiplantae</taxon>
        <taxon>Streptophyta</taxon>
        <taxon>Embryophyta</taxon>
        <taxon>Tracheophyta</taxon>
        <taxon>Spermatophyta</taxon>
        <taxon>Magnoliopsida</taxon>
        <taxon>eudicotyledons</taxon>
        <taxon>Gunneridae</taxon>
        <taxon>Pentapetalae</taxon>
        <taxon>asterids</taxon>
        <taxon>campanulids</taxon>
        <taxon>Asterales</taxon>
        <taxon>Asteraceae</taxon>
        <taxon>Asteroideae</taxon>
        <taxon>Heliantheae alliance</taxon>
        <taxon>Heliantheae</taxon>
        <taxon>Helianthus</taxon>
    </lineage>
</organism>
<accession>A0A9K3NLM6</accession>
<reference evidence="1" key="1">
    <citation type="journal article" date="2017" name="Nature">
        <title>The sunflower genome provides insights into oil metabolism, flowering and Asterid evolution.</title>
        <authorList>
            <person name="Badouin H."/>
            <person name="Gouzy J."/>
            <person name="Grassa C.J."/>
            <person name="Murat F."/>
            <person name="Staton S.E."/>
            <person name="Cottret L."/>
            <person name="Lelandais-Briere C."/>
            <person name="Owens G.L."/>
            <person name="Carrere S."/>
            <person name="Mayjonade B."/>
            <person name="Legrand L."/>
            <person name="Gill N."/>
            <person name="Kane N.C."/>
            <person name="Bowers J.E."/>
            <person name="Hubner S."/>
            <person name="Bellec A."/>
            <person name="Berard A."/>
            <person name="Berges H."/>
            <person name="Blanchet N."/>
            <person name="Boniface M.C."/>
            <person name="Brunel D."/>
            <person name="Catrice O."/>
            <person name="Chaidir N."/>
            <person name="Claudel C."/>
            <person name="Donnadieu C."/>
            <person name="Faraut T."/>
            <person name="Fievet G."/>
            <person name="Helmstetter N."/>
            <person name="King M."/>
            <person name="Knapp S.J."/>
            <person name="Lai Z."/>
            <person name="Le Paslier M.C."/>
            <person name="Lippi Y."/>
            <person name="Lorenzon L."/>
            <person name="Mandel J.R."/>
            <person name="Marage G."/>
            <person name="Marchand G."/>
            <person name="Marquand E."/>
            <person name="Bret-Mestries E."/>
            <person name="Morien E."/>
            <person name="Nambeesan S."/>
            <person name="Nguyen T."/>
            <person name="Pegot-Espagnet P."/>
            <person name="Pouilly N."/>
            <person name="Raftis F."/>
            <person name="Sallet E."/>
            <person name="Schiex T."/>
            <person name="Thomas J."/>
            <person name="Vandecasteele C."/>
            <person name="Vares D."/>
            <person name="Vear F."/>
            <person name="Vautrin S."/>
            <person name="Crespi M."/>
            <person name="Mangin B."/>
            <person name="Burke J.M."/>
            <person name="Salse J."/>
            <person name="Munos S."/>
            <person name="Vincourt P."/>
            <person name="Rieseberg L.H."/>
            <person name="Langlade N.B."/>
        </authorList>
    </citation>
    <scope>NUCLEOTIDE SEQUENCE</scope>
    <source>
        <tissue evidence="1">Leaves</tissue>
    </source>
</reference>
<evidence type="ECO:0000313" key="2">
    <source>
        <dbReference type="Proteomes" id="UP000215914"/>
    </source>
</evidence>
<dbReference type="Proteomes" id="UP000215914">
    <property type="component" value="Unassembled WGS sequence"/>
</dbReference>
<proteinExistence type="predicted"/>
<protein>
    <submittedName>
        <fullName evidence="1">Uncharacterized protein</fullName>
    </submittedName>
</protein>
<reference evidence="1" key="2">
    <citation type="submission" date="2020-06" db="EMBL/GenBank/DDBJ databases">
        <title>Helianthus annuus Genome sequencing and assembly Release 2.</title>
        <authorList>
            <person name="Gouzy J."/>
            <person name="Langlade N."/>
            <person name="Munos S."/>
        </authorList>
    </citation>
    <scope>NUCLEOTIDE SEQUENCE</scope>
    <source>
        <tissue evidence="1">Leaves</tissue>
    </source>
</reference>